<name>A0A8T0J6F4_CERPU</name>
<reference evidence="2" key="1">
    <citation type="submission" date="2020-06" db="EMBL/GenBank/DDBJ databases">
        <title>WGS assembly of Ceratodon purpureus strain R40.</title>
        <authorList>
            <person name="Carey S.B."/>
            <person name="Jenkins J."/>
            <person name="Shu S."/>
            <person name="Lovell J.T."/>
            <person name="Sreedasyam A."/>
            <person name="Maumus F."/>
            <person name="Tiley G.P."/>
            <person name="Fernandez-Pozo N."/>
            <person name="Barry K."/>
            <person name="Chen C."/>
            <person name="Wang M."/>
            <person name="Lipzen A."/>
            <person name="Daum C."/>
            <person name="Saski C.A."/>
            <person name="Payton A.C."/>
            <person name="Mcbreen J.C."/>
            <person name="Conrad R.E."/>
            <person name="Kollar L.M."/>
            <person name="Olsson S."/>
            <person name="Huttunen S."/>
            <person name="Landis J.B."/>
            <person name="Wickett N.J."/>
            <person name="Johnson M.G."/>
            <person name="Rensing S.A."/>
            <person name="Grimwood J."/>
            <person name="Schmutz J."/>
            <person name="Mcdaniel S.F."/>
        </authorList>
    </citation>
    <scope>NUCLEOTIDE SEQUENCE</scope>
    <source>
        <strain evidence="2">R40</strain>
    </source>
</reference>
<dbReference type="AlphaFoldDB" id="A0A8T0J6F4"/>
<evidence type="ECO:0000256" key="1">
    <source>
        <dbReference type="SAM" id="MobiDB-lite"/>
    </source>
</evidence>
<keyword evidence="3" id="KW-1185">Reference proteome</keyword>
<evidence type="ECO:0000313" key="3">
    <source>
        <dbReference type="Proteomes" id="UP000822688"/>
    </source>
</evidence>
<evidence type="ECO:0000313" key="2">
    <source>
        <dbReference type="EMBL" id="KAG0590569.1"/>
    </source>
</evidence>
<organism evidence="2 3">
    <name type="scientific">Ceratodon purpureus</name>
    <name type="common">Fire moss</name>
    <name type="synonym">Dicranum purpureum</name>
    <dbReference type="NCBI Taxonomy" id="3225"/>
    <lineage>
        <taxon>Eukaryota</taxon>
        <taxon>Viridiplantae</taxon>
        <taxon>Streptophyta</taxon>
        <taxon>Embryophyta</taxon>
        <taxon>Bryophyta</taxon>
        <taxon>Bryophytina</taxon>
        <taxon>Bryopsida</taxon>
        <taxon>Dicranidae</taxon>
        <taxon>Pseudoditrichales</taxon>
        <taxon>Ditrichaceae</taxon>
        <taxon>Ceratodon</taxon>
    </lineage>
</organism>
<sequence>MAGAREDVNRIIGNDDNIPPRQEPNHPALDAGLQAPVAEDPVLSWLSDLPEAKHSVAESVIWPEVFCD</sequence>
<feature type="region of interest" description="Disordered" evidence="1">
    <location>
        <begin position="1"/>
        <end position="31"/>
    </location>
</feature>
<comment type="caution">
    <text evidence="2">The sequence shown here is derived from an EMBL/GenBank/DDBJ whole genome shotgun (WGS) entry which is preliminary data.</text>
</comment>
<proteinExistence type="predicted"/>
<dbReference type="Proteomes" id="UP000822688">
    <property type="component" value="Chromosome 1"/>
</dbReference>
<gene>
    <name evidence="2" type="ORF">KC19_1G110400</name>
</gene>
<dbReference type="EMBL" id="CM026421">
    <property type="protein sequence ID" value="KAG0590569.1"/>
    <property type="molecule type" value="Genomic_DNA"/>
</dbReference>
<protein>
    <submittedName>
        <fullName evidence="2">Uncharacterized protein</fullName>
    </submittedName>
</protein>
<accession>A0A8T0J6F4</accession>